<proteinExistence type="predicted"/>
<dbReference type="Pfam" id="PF07485">
    <property type="entry name" value="DUF1529"/>
    <property type="match status" value="2"/>
</dbReference>
<protein>
    <submittedName>
        <fullName evidence="1">Peptidase M23</fullName>
    </submittedName>
</protein>
<evidence type="ECO:0000313" key="2">
    <source>
        <dbReference type="Proteomes" id="UP000193553"/>
    </source>
</evidence>
<dbReference type="Proteomes" id="UP000193553">
    <property type="component" value="Unassembled WGS sequence"/>
</dbReference>
<dbReference type="InterPro" id="IPR011094">
    <property type="entry name" value="Uncharacterised_LppY/LpqO"/>
</dbReference>
<accession>A0A1X3F9M1</accession>
<name>A0A1X3F9M1_9BRAD</name>
<dbReference type="AlphaFoldDB" id="A0A1X3F9M1"/>
<sequence>MVGLKSETKPRSSTMKRIIWAVVGIGVCLLAFRFGPFIPAYAQDADWQKVDETLGRKPAVSDDVRRFGFPRTDLSVTLDGVAIKPALALGGWIAFKPAHGGAMVMGDLVLLETEINPVMAKMIASGLEITAVHNHLLRASPATFYMHVAGHGDPVKLAAAIHDALAESKTPLTVTAPANPPPAIDLDTAKLDQIIGVKGQANGGVYQFNVKRRDPITEDGMLLTPVAAMGVAIAINFQPTGAGRAAITGDFVLTSDEVNQVILALRTHGIEVTALHSHMLDEQPRLFFMHFWANDDAVKLAEGLRAALDKTASTKS</sequence>
<comment type="caution">
    <text evidence="1">The sequence shown here is derived from an EMBL/GenBank/DDBJ whole genome shotgun (WGS) entry which is preliminary data.</text>
</comment>
<evidence type="ECO:0000313" key="1">
    <source>
        <dbReference type="EMBL" id="OSJ04594.1"/>
    </source>
</evidence>
<gene>
    <name evidence="1" type="ORF">BSZ18_27865</name>
</gene>
<reference evidence="1 2" key="1">
    <citation type="submission" date="2017-03" db="EMBL/GenBank/DDBJ databases">
        <title>Whole genome sequences of fourteen strains of Bradyrhizobium canariense and one strain of Bradyrhizobium japonicum isolated from Lupinus (Papilionoideae: Genisteae) species in Algeria.</title>
        <authorList>
            <person name="Crovadore J."/>
            <person name="Chekireb D."/>
            <person name="Brachmann A."/>
            <person name="Chablais R."/>
            <person name="Cochard B."/>
            <person name="Lefort F."/>
        </authorList>
    </citation>
    <scope>NUCLEOTIDE SEQUENCE [LARGE SCALE GENOMIC DNA]</scope>
    <source>
        <strain evidence="1 2">UBMA195</strain>
    </source>
</reference>
<organism evidence="1 2">
    <name type="scientific">Bradyrhizobium canariense</name>
    <dbReference type="NCBI Taxonomy" id="255045"/>
    <lineage>
        <taxon>Bacteria</taxon>
        <taxon>Pseudomonadati</taxon>
        <taxon>Pseudomonadota</taxon>
        <taxon>Alphaproteobacteria</taxon>
        <taxon>Hyphomicrobiales</taxon>
        <taxon>Nitrobacteraceae</taxon>
        <taxon>Bradyrhizobium</taxon>
    </lineage>
</organism>
<dbReference type="EMBL" id="NAFI01000184">
    <property type="protein sequence ID" value="OSJ04594.1"/>
    <property type="molecule type" value="Genomic_DNA"/>
</dbReference>